<evidence type="ECO:0000313" key="2">
    <source>
        <dbReference type="EMBL" id="VTJ78007.1"/>
    </source>
</evidence>
<name>A0A5E4C7W7_MARMO</name>
<feature type="region of interest" description="Disordered" evidence="1">
    <location>
        <begin position="96"/>
        <end position="116"/>
    </location>
</feature>
<gene>
    <name evidence="2" type="ORF">MONAX_5E011119</name>
</gene>
<dbReference type="Proteomes" id="UP000335636">
    <property type="component" value="Unassembled WGS sequence"/>
</dbReference>
<proteinExistence type="predicted"/>
<keyword evidence="3" id="KW-1185">Reference proteome</keyword>
<accession>A0A5E4C7W7</accession>
<dbReference type="AlphaFoldDB" id="A0A5E4C7W7"/>
<reference evidence="2" key="1">
    <citation type="submission" date="2019-04" db="EMBL/GenBank/DDBJ databases">
        <authorList>
            <person name="Alioto T."/>
            <person name="Alioto T."/>
        </authorList>
    </citation>
    <scope>NUCLEOTIDE SEQUENCE [LARGE SCALE GENOMIC DNA]</scope>
</reference>
<evidence type="ECO:0000313" key="3">
    <source>
        <dbReference type="Proteomes" id="UP000335636"/>
    </source>
</evidence>
<comment type="caution">
    <text evidence="2">The sequence shown here is derived from an EMBL/GenBank/DDBJ whole genome shotgun (WGS) entry which is preliminary data.</text>
</comment>
<dbReference type="EMBL" id="CABDUW010001025">
    <property type="protein sequence ID" value="VTJ78007.1"/>
    <property type="molecule type" value="Genomic_DNA"/>
</dbReference>
<evidence type="ECO:0000256" key="1">
    <source>
        <dbReference type="SAM" id="MobiDB-lite"/>
    </source>
</evidence>
<feature type="region of interest" description="Disordered" evidence="1">
    <location>
        <begin position="24"/>
        <end position="48"/>
    </location>
</feature>
<sequence>MYANLPAPRQWAWFPEYANLRAPREGPQCPGGLTARREPLGARTRGRAGDRLPARWSMLVPVFVLGPSPRHARLTMEVEDSGGVVLTAYHSYARSQQPGGEQRCASRSAASHPLIR</sequence>
<organism evidence="2 3">
    <name type="scientific">Marmota monax</name>
    <name type="common">Woodchuck</name>
    <dbReference type="NCBI Taxonomy" id="9995"/>
    <lineage>
        <taxon>Eukaryota</taxon>
        <taxon>Metazoa</taxon>
        <taxon>Chordata</taxon>
        <taxon>Craniata</taxon>
        <taxon>Vertebrata</taxon>
        <taxon>Euteleostomi</taxon>
        <taxon>Mammalia</taxon>
        <taxon>Eutheria</taxon>
        <taxon>Euarchontoglires</taxon>
        <taxon>Glires</taxon>
        <taxon>Rodentia</taxon>
        <taxon>Sciuromorpha</taxon>
        <taxon>Sciuridae</taxon>
        <taxon>Xerinae</taxon>
        <taxon>Marmotini</taxon>
        <taxon>Marmota</taxon>
    </lineage>
</organism>
<protein>
    <submittedName>
        <fullName evidence="2">Uncharacterized protein</fullName>
    </submittedName>
</protein>